<dbReference type="CDD" id="cd00291">
    <property type="entry name" value="SirA_YedF_YeeD"/>
    <property type="match status" value="1"/>
</dbReference>
<gene>
    <name evidence="2" type="ORF">SAMN05421852_11670</name>
</gene>
<dbReference type="InterPro" id="IPR036873">
    <property type="entry name" value="Rhodanese-like_dom_sf"/>
</dbReference>
<dbReference type="PROSITE" id="PS00380">
    <property type="entry name" value="RHODANESE_1"/>
    <property type="match status" value="1"/>
</dbReference>
<sequence length="195" mass="21702">MSIKADVQLDCKGLSCPMPIVRTKKAIDQLEPGQVIEVQATDPGSLADIQGWAKSKGHQYLGTKQEGDVLKHYLRKASESELEQEQKPPDVIQNEELLKKLDSGEDFLLLDVREPAEYSYEHIPGACSIPLGQLEDRIGEMKKDRPVYVICRTGTRSNLAAQLLTRHGFSKVFNVIPGMSEWTGPVIDQKTPFIG</sequence>
<dbReference type="RefSeq" id="WP_093231084.1">
    <property type="nucleotide sequence ID" value="NZ_FORR01000016.1"/>
</dbReference>
<dbReference type="EMBL" id="FORR01000016">
    <property type="protein sequence ID" value="SFJ67524.1"/>
    <property type="molecule type" value="Genomic_DNA"/>
</dbReference>
<dbReference type="InterPro" id="IPR001455">
    <property type="entry name" value="TusA-like"/>
</dbReference>
<evidence type="ECO:0000313" key="2">
    <source>
        <dbReference type="EMBL" id="SFJ67524.1"/>
    </source>
</evidence>
<dbReference type="InterPro" id="IPR050229">
    <property type="entry name" value="GlpE_sulfurtransferase"/>
</dbReference>
<dbReference type="Gene3D" id="3.40.250.10">
    <property type="entry name" value="Rhodanese-like domain"/>
    <property type="match status" value="1"/>
</dbReference>
<dbReference type="Pfam" id="PF01206">
    <property type="entry name" value="TusA"/>
    <property type="match status" value="1"/>
</dbReference>
<keyword evidence="3" id="KW-1185">Reference proteome</keyword>
<dbReference type="PANTHER" id="PTHR43031:SF1">
    <property type="entry name" value="PYRIDINE NUCLEOTIDE-DISULPHIDE OXIDOREDUCTASE"/>
    <property type="match status" value="1"/>
</dbReference>
<evidence type="ECO:0000259" key="1">
    <source>
        <dbReference type="PROSITE" id="PS50206"/>
    </source>
</evidence>
<name>A0A1I3T8Y2_9BACL</name>
<dbReference type="InterPro" id="IPR036868">
    <property type="entry name" value="TusA-like_sf"/>
</dbReference>
<reference evidence="2 3" key="1">
    <citation type="submission" date="2016-10" db="EMBL/GenBank/DDBJ databases">
        <authorList>
            <person name="de Groot N.N."/>
        </authorList>
    </citation>
    <scope>NUCLEOTIDE SEQUENCE [LARGE SCALE GENOMIC DNA]</scope>
    <source>
        <strain evidence="2 3">DSM 44778</strain>
    </source>
</reference>
<evidence type="ECO:0000313" key="3">
    <source>
        <dbReference type="Proteomes" id="UP000199545"/>
    </source>
</evidence>
<dbReference type="SUPFAM" id="SSF64307">
    <property type="entry name" value="SirA-like"/>
    <property type="match status" value="1"/>
</dbReference>
<dbReference type="InterPro" id="IPR001307">
    <property type="entry name" value="Thiosulphate_STrfase_CS"/>
</dbReference>
<keyword evidence="2" id="KW-0808">Transferase</keyword>
<dbReference type="OrthoDB" id="9800872at2"/>
<dbReference type="Pfam" id="PF00581">
    <property type="entry name" value="Rhodanese"/>
    <property type="match status" value="1"/>
</dbReference>
<accession>A0A1I3T8Y2</accession>
<dbReference type="PANTHER" id="PTHR43031">
    <property type="entry name" value="FAD-DEPENDENT OXIDOREDUCTASE"/>
    <property type="match status" value="1"/>
</dbReference>
<dbReference type="Gene3D" id="3.30.110.40">
    <property type="entry name" value="TusA-like domain"/>
    <property type="match status" value="1"/>
</dbReference>
<dbReference type="AlphaFoldDB" id="A0A1I3T8Y2"/>
<dbReference type="Proteomes" id="UP000199545">
    <property type="component" value="Unassembled WGS sequence"/>
</dbReference>
<organism evidence="2 3">
    <name type="scientific">Thermoflavimicrobium dichotomicum</name>
    <dbReference type="NCBI Taxonomy" id="46223"/>
    <lineage>
        <taxon>Bacteria</taxon>
        <taxon>Bacillati</taxon>
        <taxon>Bacillota</taxon>
        <taxon>Bacilli</taxon>
        <taxon>Bacillales</taxon>
        <taxon>Thermoactinomycetaceae</taxon>
        <taxon>Thermoflavimicrobium</taxon>
    </lineage>
</organism>
<dbReference type="GO" id="GO:0004792">
    <property type="term" value="F:thiosulfate-cyanide sulfurtransferase activity"/>
    <property type="evidence" value="ECO:0007669"/>
    <property type="project" value="InterPro"/>
</dbReference>
<dbReference type="PROSITE" id="PS50206">
    <property type="entry name" value="RHODANESE_3"/>
    <property type="match status" value="1"/>
</dbReference>
<dbReference type="SUPFAM" id="SSF52821">
    <property type="entry name" value="Rhodanese/Cell cycle control phosphatase"/>
    <property type="match status" value="1"/>
</dbReference>
<protein>
    <submittedName>
        <fullName evidence="2">Rhodanese-related sulfurtransferase</fullName>
    </submittedName>
</protein>
<dbReference type="PROSITE" id="PS01148">
    <property type="entry name" value="UPF0033"/>
    <property type="match status" value="1"/>
</dbReference>
<dbReference type="SMART" id="SM00450">
    <property type="entry name" value="RHOD"/>
    <property type="match status" value="1"/>
</dbReference>
<dbReference type="InterPro" id="IPR001763">
    <property type="entry name" value="Rhodanese-like_dom"/>
</dbReference>
<proteinExistence type="predicted"/>
<dbReference type="CDD" id="cd00158">
    <property type="entry name" value="RHOD"/>
    <property type="match status" value="1"/>
</dbReference>
<dbReference type="STRING" id="46223.SAMN05421852_11670"/>
<feature type="domain" description="Rhodanese" evidence="1">
    <location>
        <begin position="103"/>
        <end position="188"/>
    </location>
</feature>